<evidence type="ECO:0000256" key="1">
    <source>
        <dbReference type="SAM" id="SignalP"/>
    </source>
</evidence>
<dbReference type="Pfam" id="PF07617">
    <property type="entry name" value="DUF1579"/>
    <property type="match status" value="1"/>
</dbReference>
<keyword evidence="1" id="KW-0732">Signal</keyword>
<feature type="chain" id="PRO_5028840892" evidence="1">
    <location>
        <begin position="24"/>
        <end position="181"/>
    </location>
</feature>
<accession>A0A7G9QT77</accession>
<dbReference type="InterPro" id="IPR011473">
    <property type="entry name" value="DUF1579"/>
</dbReference>
<evidence type="ECO:0000313" key="3">
    <source>
        <dbReference type="Proteomes" id="UP000515977"/>
    </source>
</evidence>
<feature type="signal peptide" evidence="1">
    <location>
        <begin position="1"/>
        <end position="23"/>
    </location>
</feature>
<keyword evidence="3" id="KW-1185">Reference proteome</keyword>
<sequence length="181" mass="19834">MRACRLLPLVLLAAGLGVSHARAAEPAADPGLRRLDMLIGHWEVKQTLWTAPGQPPAVDAGRATFAPVLGGRHLRQELHIDAATPFDGLGYLGYDGASGRYESLWMDVNFDGAIVARGGFDAETSSYTFLGRVPDPAHPGGTSPLREVVRLVDTDHFSHEYYERRDGRETLAVRLEYTRKP</sequence>
<organism evidence="2 3">
    <name type="scientific">Thermomonas brevis</name>
    <dbReference type="NCBI Taxonomy" id="215691"/>
    <lineage>
        <taxon>Bacteria</taxon>
        <taxon>Pseudomonadati</taxon>
        <taxon>Pseudomonadota</taxon>
        <taxon>Gammaproteobacteria</taxon>
        <taxon>Lysobacterales</taxon>
        <taxon>Lysobacteraceae</taxon>
        <taxon>Thermomonas</taxon>
    </lineage>
</organism>
<evidence type="ECO:0000313" key="2">
    <source>
        <dbReference type="EMBL" id="QNN46552.1"/>
    </source>
</evidence>
<dbReference type="AlphaFoldDB" id="A0A7G9QT77"/>
<name>A0A7G9QT77_9GAMM</name>
<proteinExistence type="predicted"/>
<reference evidence="2 3" key="1">
    <citation type="submission" date="2020-08" db="EMBL/GenBank/DDBJ databases">
        <title>Genome sequence of Thermomonas brevis KACC 16975T.</title>
        <authorList>
            <person name="Hyun D.-W."/>
            <person name="Bae J.-W."/>
        </authorList>
    </citation>
    <scope>NUCLEOTIDE SEQUENCE [LARGE SCALE GENOMIC DNA]</scope>
    <source>
        <strain evidence="2 3">KACC 16975</strain>
    </source>
</reference>
<protein>
    <submittedName>
        <fullName evidence="2">DUF1579 family protein</fullName>
    </submittedName>
</protein>
<dbReference type="EMBL" id="CP060711">
    <property type="protein sequence ID" value="QNN46552.1"/>
    <property type="molecule type" value="Genomic_DNA"/>
</dbReference>
<dbReference type="RefSeq" id="WP_187570316.1">
    <property type="nucleotide sequence ID" value="NZ_CP060711.1"/>
</dbReference>
<dbReference type="Proteomes" id="UP000515977">
    <property type="component" value="Chromosome"/>
</dbReference>
<gene>
    <name evidence="2" type="ORF">H9L17_15555</name>
</gene>
<dbReference type="KEGG" id="tbv:H9L17_15555"/>